<organism evidence="1 2">
    <name type="scientific">Stigmatella ashevillensis</name>
    <dbReference type="NCBI Taxonomy" id="2995309"/>
    <lineage>
        <taxon>Bacteria</taxon>
        <taxon>Pseudomonadati</taxon>
        <taxon>Myxococcota</taxon>
        <taxon>Myxococcia</taxon>
        <taxon>Myxococcales</taxon>
        <taxon>Cystobacterineae</taxon>
        <taxon>Archangiaceae</taxon>
        <taxon>Stigmatella</taxon>
    </lineage>
</organism>
<protein>
    <submittedName>
        <fullName evidence="1">Uncharacterized protein</fullName>
    </submittedName>
</protein>
<gene>
    <name evidence="1" type="ORF">POL68_31830</name>
</gene>
<name>A0ABT5DHE6_9BACT</name>
<reference evidence="1 2" key="1">
    <citation type="submission" date="2022-11" db="EMBL/GenBank/DDBJ databases">
        <title>Minimal conservation of predation-associated metabolite biosynthetic gene clusters underscores biosynthetic potential of Myxococcota including descriptions for ten novel species: Archangium lansinium sp. nov., Myxococcus landrumus sp. nov., Nannocystis bai.</title>
        <authorList>
            <person name="Ahearne A."/>
            <person name="Stevens C."/>
            <person name="Dowd S."/>
        </authorList>
    </citation>
    <scope>NUCLEOTIDE SEQUENCE [LARGE SCALE GENOMIC DNA]</scope>
    <source>
        <strain evidence="1 2">NCWAL01</strain>
    </source>
</reference>
<accession>A0ABT5DHE6</accession>
<evidence type="ECO:0000313" key="2">
    <source>
        <dbReference type="Proteomes" id="UP001221838"/>
    </source>
</evidence>
<dbReference type="EMBL" id="JAQNDM010000002">
    <property type="protein sequence ID" value="MDC0713096.1"/>
    <property type="molecule type" value="Genomic_DNA"/>
</dbReference>
<evidence type="ECO:0000313" key="1">
    <source>
        <dbReference type="EMBL" id="MDC0713096.1"/>
    </source>
</evidence>
<sequence>MSNSILQPAARVDLTPSGSRDVISAERLLSLLRGVAGALRPDLVEKWNRVFSEEQPIEKYFGAERVFRSNDLLTTLKKDAGHDPFLLLVKRALFMQEVLTLAPEEAPRFHMAEVLKAMDLEHPELQPFFFKNPLGFFTFYLFLAKDIPDRIRMHIWPQGKRLMQDEQLQIHNHRTQFRSWIVSGSLVDENFEVNVVESKTANSLYKIVYQAFEDSVMQNMNVPVVYKKTGERQVGAGQNYFLAEKIYHHTEVALASYTATVFHAQPSASYPEPFVVGPCEGEQFHFDRFQGVGPEIAASVLGELRQKLASL</sequence>
<keyword evidence="2" id="KW-1185">Reference proteome</keyword>
<dbReference type="Proteomes" id="UP001221838">
    <property type="component" value="Unassembled WGS sequence"/>
</dbReference>
<proteinExistence type="predicted"/>
<dbReference type="RefSeq" id="WP_272143283.1">
    <property type="nucleotide sequence ID" value="NZ_JAQNDM010000002.1"/>
</dbReference>
<comment type="caution">
    <text evidence="1">The sequence shown here is derived from an EMBL/GenBank/DDBJ whole genome shotgun (WGS) entry which is preliminary data.</text>
</comment>